<feature type="region of interest" description="Disordered" evidence="1">
    <location>
        <begin position="175"/>
        <end position="235"/>
    </location>
</feature>
<dbReference type="AlphaFoldDB" id="A0A5R8WS58"/>
<evidence type="ECO:0000256" key="2">
    <source>
        <dbReference type="SAM" id="SignalP"/>
    </source>
</evidence>
<reference evidence="4 5" key="1">
    <citation type="submission" date="2019-05" db="EMBL/GenBank/DDBJ databases">
        <title>Hymenobacter edaphi sp. nov., isolated from abandoned arsenic-contaminated farmland soil.</title>
        <authorList>
            <person name="Nie L."/>
        </authorList>
    </citation>
    <scope>NUCLEOTIDE SEQUENCE [LARGE SCALE GENOMIC DNA]</scope>
    <source>
        <strain evidence="4 5">1-3-3-8</strain>
    </source>
</reference>
<dbReference type="PROSITE" id="PS51020">
    <property type="entry name" value="SPONDIN"/>
    <property type="match status" value="1"/>
</dbReference>
<feature type="domain" description="Spondin" evidence="3">
    <location>
        <begin position="24"/>
        <end position="211"/>
    </location>
</feature>
<dbReference type="PANTHER" id="PTHR11311:SF15">
    <property type="entry name" value="SPONDIN-2"/>
    <property type="match status" value="1"/>
</dbReference>
<evidence type="ECO:0000256" key="1">
    <source>
        <dbReference type="SAM" id="MobiDB-lite"/>
    </source>
</evidence>
<dbReference type="InterPro" id="IPR038678">
    <property type="entry name" value="Spondin_N_sf"/>
</dbReference>
<dbReference type="GO" id="GO:0007155">
    <property type="term" value="P:cell adhesion"/>
    <property type="evidence" value="ECO:0007669"/>
    <property type="project" value="TreeGrafter"/>
</dbReference>
<dbReference type="InterPro" id="IPR051418">
    <property type="entry name" value="Spondin/Thrombospondin_T1"/>
</dbReference>
<protein>
    <recommendedName>
        <fullName evidence="3">Spondin domain-containing protein</fullName>
    </recommendedName>
</protein>
<accession>A0A5R8WS58</accession>
<dbReference type="Gene3D" id="2.60.40.2130">
    <property type="entry name" value="F-spondin domain"/>
    <property type="match status" value="1"/>
</dbReference>
<dbReference type="NCBIfam" id="NF038123">
    <property type="entry name" value="NF038123_dom"/>
    <property type="match status" value="1"/>
</dbReference>
<dbReference type="OrthoDB" id="8478811at2"/>
<feature type="chain" id="PRO_5024445377" description="Spondin domain-containing protein" evidence="2">
    <location>
        <begin position="25"/>
        <end position="275"/>
    </location>
</feature>
<dbReference type="GO" id="GO:0031012">
    <property type="term" value="C:extracellular matrix"/>
    <property type="evidence" value="ECO:0007669"/>
    <property type="project" value="TreeGrafter"/>
</dbReference>
<evidence type="ECO:0000259" key="3">
    <source>
        <dbReference type="PROSITE" id="PS51020"/>
    </source>
</evidence>
<evidence type="ECO:0000313" key="4">
    <source>
        <dbReference type="EMBL" id="TLM94020.1"/>
    </source>
</evidence>
<dbReference type="RefSeq" id="WP_138076587.1">
    <property type="nucleotide sequence ID" value="NZ_VAJM01000003.1"/>
</dbReference>
<dbReference type="PANTHER" id="PTHR11311">
    <property type="entry name" value="SPONDIN"/>
    <property type="match status" value="1"/>
</dbReference>
<organism evidence="4 5">
    <name type="scientific">Hymenobacter jeollabukensis</name>
    <dbReference type="NCBI Taxonomy" id="2025313"/>
    <lineage>
        <taxon>Bacteria</taxon>
        <taxon>Pseudomonadati</taxon>
        <taxon>Bacteroidota</taxon>
        <taxon>Cytophagia</taxon>
        <taxon>Cytophagales</taxon>
        <taxon>Hymenobacteraceae</taxon>
        <taxon>Hymenobacter</taxon>
    </lineage>
</organism>
<dbReference type="Pfam" id="PF06468">
    <property type="entry name" value="Spond_N"/>
    <property type="match status" value="1"/>
</dbReference>
<proteinExistence type="predicted"/>
<sequence length="275" mass="29321">MKTRYLLLLAPLLFLAACQSDTPAEEPAPLPGAALYRVTFEATWSASTHANFPYGAHFSPPMGLSHRADGLIYRPGQLASKGIKDMAELGHNGFLRTEINALRGSGAALRLLDGAGGFNSPGTFTDTIRLDADHPLLAVVTMIAPSPDWFAALEAENLLVDGQWVARRSVPARAYDAGTDSGPSFTAPNQPTTPAEPIRPLLLPPATGMAPATAPPWASGTWSASTKGRPGYRPSRWSRACWMRWRAAGGNTTSAGTRCSAAARACRARNRLWKA</sequence>
<dbReference type="PROSITE" id="PS51257">
    <property type="entry name" value="PROKAR_LIPOPROTEIN"/>
    <property type="match status" value="1"/>
</dbReference>
<keyword evidence="2" id="KW-0732">Signal</keyword>
<keyword evidence="5" id="KW-1185">Reference proteome</keyword>
<evidence type="ECO:0000313" key="5">
    <source>
        <dbReference type="Proteomes" id="UP000305517"/>
    </source>
</evidence>
<dbReference type="InterPro" id="IPR009465">
    <property type="entry name" value="Spondin_N"/>
</dbReference>
<feature type="compositionally biased region" description="Polar residues" evidence="1">
    <location>
        <begin position="181"/>
        <end position="193"/>
    </location>
</feature>
<dbReference type="EMBL" id="VAJM01000003">
    <property type="protein sequence ID" value="TLM94020.1"/>
    <property type="molecule type" value="Genomic_DNA"/>
</dbReference>
<feature type="signal peptide" evidence="2">
    <location>
        <begin position="1"/>
        <end position="24"/>
    </location>
</feature>
<comment type="caution">
    <text evidence="4">The sequence shown here is derived from an EMBL/GenBank/DDBJ whole genome shotgun (WGS) entry which is preliminary data.</text>
</comment>
<feature type="compositionally biased region" description="Low complexity" evidence="1">
    <location>
        <begin position="200"/>
        <end position="218"/>
    </location>
</feature>
<gene>
    <name evidence="4" type="ORF">FDY95_08285</name>
</gene>
<name>A0A5R8WS58_9BACT</name>
<dbReference type="Proteomes" id="UP000305517">
    <property type="component" value="Unassembled WGS sequence"/>
</dbReference>